<dbReference type="InterPro" id="IPR013149">
    <property type="entry name" value="ADH-like_C"/>
</dbReference>
<gene>
    <name evidence="8" type="ORF">IN07_10490</name>
</gene>
<dbReference type="AlphaFoldDB" id="A0A098Y8L0"/>
<evidence type="ECO:0000256" key="6">
    <source>
        <dbReference type="RuleBase" id="RU361277"/>
    </source>
</evidence>
<keyword evidence="2 6" id="KW-0479">Metal-binding</keyword>
<dbReference type="PROSITE" id="PS00059">
    <property type="entry name" value="ADH_ZINC"/>
    <property type="match status" value="1"/>
</dbReference>
<organism evidence="8 9">
    <name type="scientific">Modestobacter caceresii</name>
    <dbReference type="NCBI Taxonomy" id="1522368"/>
    <lineage>
        <taxon>Bacteria</taxon>
        <taxon>Bacillati</taxon>
        <taxon>Actinomycetota</taxon>
        <taxon>Actinomycetes</taxon>
        <taxon>Geodermatophilales</taxon>
        <taxon>Geodermatophilaceae</taxon>
        <taxon>Modestobacter</taxon>
    </lineage>
</organism>
<dbReference type="NCBIfam" id="TIGR03989">
    <property type="entry name" value="Rxyl_3153"/>
    <property type="match status" value="1"/>
</dbReference>
<dbReference type="SUPFAM" id="SSF50129">
    <property type="entry name" value="GroES-like"/>
    <property type="match status" value="2"/>
</dbReference>
<dbReference type="InterPro" id="IPR011032">
    <property type="entry name" value="GroES-like_sf"/>
</dbReference>
<dbReference type="InterPro" id="IPR002328">
    <property type="entry name" value="ADH_Zn_CS"/>
</dbReference>
<accession>A0A098Y8L0</accession>
<sequence length="375" mass="38786">MKTKGAILWGIGQEWSIEEIEIGDPRANEVTVQLAASGLCHSDEHLVTGGTPVGSYPVLGGHEGAGVVTEVGPGVTGLAVGDHVVTAFIPACGQCPPCSNGHQNLCDLGASLLAGTSISDGSYRVQTGGKDVVPMCLLGTFAPYITVHEASVIKIDPNIPLEVAALVGCGVTTGWGSATKVADVRPGETVVIMGAGGVGMNAVQGAAAAGALRVVVIEPVVAKHQWAKDFGATHVFSSVEEATPVVNEMTWGRMAEKAIITVGDIQGEDIQAAVSMIGKGGRVVVTGMGNAANMDVKLNLFEFTLLQKDLQGAIFGGANPRAEIPALLALYQAGQLKLDGLVTQKYSLAEINQGYQDMRDGKNIRGMVVYTDADR</sequence>
<dbReference type="PANTHER" id="PTHR43880">
    <property type="entry name" value="ALCOHOL DEHYDROGENASE"/>
    <property type="match status" value="1"/>
</dbReference>
<dbReference type="Proteomes" id="UP000029713">
    <property type="component" value="Unassembled WGS sequence"/>
</dbReference>
<dbReference type="Pfam" id="PF00107">
    <property type="entry name" value="ADH_zinc_N"/>
    <property type="match status" value="1"/>
</dbReference>
<dbReference type="SUPFAM" id="SSF51735">
    <property type="entry name" value="NAD(P)-binding Rossmann-fold domains"/>
    <property type="match status" value="1"/>
</dbReference>
<keyword evidence="5" id="KW-0520">NAD</keyword>
<dbReference type="InterPro" id="IPR013154">
    <property type="entry name" value="ADH-like_N"/>
</dbReference>
<dbReference type="EMBL" id="JPMX01000041">
    <property type="protein sequence ID" value="KGH46770.1"/>
    <property type="molecule type" value="Genomic_DNA"/>
</dbReference>
<dbReference type="STRING" id="1522368.IN07_10490"/>
<evidence type="ECO:0000256" key="4">
    <source>
        <dbReference type="ARBA" id="ARBA00023002"/>
    </source>
</evidence>
<keyword evidence="3 6" id="KW-0862">Zinc</keyword>
<keyword evidence="4" id="KW-0560">Oxidoreductase</keyword>
<reference evidence="8 9" key="1">
    <citation type="submission" date="2014-07" db="EMBL/GenBank/DDBJ databases">
        <title>Biosystematic studies on Modestobacter strains isolated from extreme hyper-arid desert soil and from historic building.</title>
        <authorList>
            <person name="Bukarasam K."/>
            <person name="Bull A."/>
            <person name="Girard G."/>
            <person name="van Wezel G."/>
            <person name="Goodfellow M."/>
        </authorList>
    </citation>
    <scope>NUCLEOTIDE SEQUENCE [LARGE SCALE GENOMIC DNA]</scope>
    <source>
        <strain evidence="8 9">KNN45-2b</strain>
    </source>
</reference>
<comment type="caution">
    <text evidence="8">The sequence shown here is derived from an EMBL/GenBank/DDBJ whole genome shotgun (WGS) entry which is preliminary data.</text>
</comment>
<evidence type="ECO:0000313" key="9">
    <source>
        <dbReference type="Proteomes" id="UP000029713"/>
    </source>
</evidence>
<dbReference type="GO" id="GO:0005829">
    <property type="term" value="C:cytosol"/>
    <property type="evidence" value="ECO:0007669"/>
    <property type="project" value="TreeGrafter"/>
</dbReference>
<dbReference type="Pfam" id="PF08240">
    <property type="entry name" value="ADH_N"/>
    <property type="match status" value="1"/>
</dbReference>
<evidence type="ECO:0000256" key="3">
    <source>
        <dbReference type="ARBA" id="ARBA00022833"/>
    </source>
</evidence>
<dbReference type="RefSeq" id="WP_036335589.1">
    <property type="nucleotide sequence ID" value="NZ_JPMX01000041.1"/>
</dbReference>
<feature type="domain" description="Enoyl reductase (ER)" evidence="7">
    <location>
        <begin position="12"/>
        <end position="369"/>
    </location>
</feature>
<dbReference type="SMART" id="SM00829">
    <property type="entry name" value="PKS_ER"/>
    <property type="match status" value="1"/>
</dbReference>
<evidence type="ECO:0000256" key="5">
    <source>
        <dbReference type="ARBA" id="ARBA00023027"/>
    </source>
</evidence>
<comment type="similarity">
    <text evidence="1 6">Belongs to the zinc-containing alcohol dehydrogenase family.</text>
</comment>
<dbReference type="InterPro" id="IPR036291">
    <property type="entry name" value="NAD(P)-bd_dom_sf"/>
</dbReference>
<dbReference type="Gene3D" id="3.40.50.720">
    <property type="entry name" value="NAD(P)-binding Rossmann-like Domain"/>
    <property type="match status" value="1"/>
</dbReference>
<dbReference type="Gene3D" id="3.90.180.10">
    <property type="entry name" value="Medium-chain alcohol dehydrogenases, catalytic domain"/>
    <property type="match status" value="1"/>
</dbReference>
<dbReference type="PANTHER" id="PTHR43880:SF12">
    <property type="entry name" value="ALCOHOL DEHYDROGENASE CLASS-3"/>
    <property type="match status" value="1"/>
</dbReference>
<evidence type="ECO:0000259" key="7">
    <source>
        <dbReference type="SMART" id="SM00829"/>
    </source>
</evidence>
<keyword evidence="9" id="KW-1185">Reference proteome</keyword>
<dbReference type="GO" id="GO:0046294">
    <property type="term" value="P:formaldehyde catabolic process"/>
    <property type="evidence" value="ECO:0007669"/>
    <property type="project" value="TreeGrafter"/>
</dbReference>
<protein>
    <submittedName>
        <fullName evidence="8">Alcohol dehydrogenase</fullName>
    </submittedName>
</protein>
<dbReference type="GO" id="GO:0008270">
    <property type="term" value="F:zinc ion binding"/>
    <property type="evidence" value="ECO:0007669"/>
    <property type="project" value="InterPro"/>
</dbReference>
<evidence type="ECO:0000256" key="2">
    <source>
        <dbReference type="ARBA" id="ARBA00022723"/>
    </source>
</evidence>
<dbReference type="CDD" id="cd08279">
    <property type="entry name" value="Zn_ADH_class_III"/>
    <property type="match status" value="1"/>
</dbReference>
<proteinExistence type="inferred from homology"/>
<dbReference type="OrthoDB" id="334894at2"/>
<evidence type="ECO:0000256" key="1">
    <source>
        <dbReference type="ARBA" id="ARBA00008072"/>
    </source>
</evidence>
<evidence type="ECO:0000313" key="8">
    <source>
        <dbReference type="EMBL" id="KGH46770.1"/>
    </source>
</evidence>
<name>A0A098Y8L0_9ACTN</name>
<comment type="cofactor">
    <cofactor evidence="6">
        <name>Zn(2+)</name>
        <dbReference type="ChEBI" id="CHEBI:29105"/>
    </cofactor>
</comment>
<dbReference type="GO" id="GO:0051903">
    <property type="term" value="F:S-(hydroxymethyl)glutathione dehydrogenase [NAD(P)+] activity"/>
    <property type="evidence" value="ECO:0007669"/>
    <property type="project" value="TreeGrafter"/>
</dbReference>
<dbReference type="InterPro" id="IPR023921">
    <property type="entry name" value="ADH_Zn_actinomycetes"/>
</dbReference>
<dbReference type="InterPro" id="IPR020843">
    <property type="entry name" value="ER"/>
</dbReference>